<protein>
    <submittedName>
        <fullName evidence="1">Uncharacterized protein</fullName>
    </submittedName>
</protein>
<accession>A0A645DT46</accession>
<dbReference type="EMBL" id="VSSQ01039438">
    <property type="protein sequence ID" value="MPM92506.1"/>
    <property type="molecule type" value="Genomic_DNA"/>
</dbReference>
<dbReference type="AlphaFoldDB" id="A0A645DT46"/>
<proteinExistence type="predicted"/>
<name>A0A645DT46_9ZZZZ</name>
<reference evidence="1" key="1">
    <citation type="submission" date="2019-08" db="EMBL/GenBank/DDBJ databases">
        <authorList>
            <person name="Kucharzyk K."/>
            <person name="Murdoch R.W."/>
            <person name="Higgins S."/>
            <person name="Loffler F."/>
        </authorList>
    </citation>
    <scope>NUCLEOTIDE SEQUENCE</scope>
</reference>
<evidence type="ECO:0000313" key="1">
    <source>
        <dbReference type="EMBL" id="MPM92506.1"/>
    </source>
</evidence>
<organism evidence="1">
    <name type="scientific">bioreactor metagenome</name>
    <dbReference type="NCBI Taxonomy" id="1076179"/>
    <lineage>
        <taxon>unclassified sequences</taxon>
        <taxon>metagenomes</taxon>
        <taxon>ecological metagenomes</taxon>
    </lineage>
</organism>
<gene>
    <name evidence="1" type="ORF">SDC9_139641</name>
</gene>
<comment type="caution">
    <text evidence="1">The sequence shown here is derived from an EMBL/GenBank/DDBJ whole genome shotgun (WGS) entry which is preliminary data.</text>
</comment>
<sequence>MLDHELRLAQKAAHIDMVGSVLHPALILTMEVHVILLGLEGLVDALDIALVDTGSRHDHNLVSIAFDEVGKQVQSFGDGRFQTAGQDAVDPELDEILYCLIRIACHIEGAMEGNRQGTGNLKEGTASFLVDLSFWGEDAENQGIGPCLAKEAGIGEHGLKLELGVAEVASSRPDHDIDGDGGLLFCHQERTQGGSEPPFEEVGTKLNPTRSTFFGSDDGLDGIEAYFDGHIVYKHSVYSF</sequence>